<keyword evidence="3" id="KW-1185">Reference proteome</keyword>
<dbReference type="GO" id="GO:0008967">
    <property type="term" value="F:phosphoglycolate phosphatase activity"/>
    <property type="evidence" value="ECO:0007669"/>
    <property type="project" value="TreeGrafter"/>
</dbReference>
<dbReference type="STRING" id="301967.A6E15_17390"/>
<organism evidence="2 3">
    <name type="scientific">Natrinema saccharevitans</name>
    <dbReference type="NCBI Taxonomy" id="301967"/>
    <lineage>
        <taxon>Archaea</taxon>
        <taxon>Methanobacteriati</taxon>
        <taxon>Methanobacteriota</taxon>
        <taxon>Stenosarchaea group</taxon>
        <taxon>Halobacteria</taxon>
        <taxon>Halobacteriales</taxon>
        <taxon>Natrialbaceae</taxon>
        <taxon>Natrinema</taxon>
    </lineage>
</organism>
<protein>
    <submittedName>
        <fullName evidence="2">Hydrolase</fullName>
    </submittedName>
</protein>
<accession>A0A1S8AQT3</accession>
<reference evidence="3" key="1">
    <citation type="submission" date="2016-04" db="EMBL/GenBank/DDBJ databases">
        <authorList>
            <person name="Chen S.-C."/>
            <person name="Lai M.-C."/>
        </authorList>
    </citation>
    <scope>NUCLEOTIDE SEQUENCE [LARGE SCALE GENOMIC DNA]</scope>
    <source>
        <strain evidence="3">AB14</strain>
    </source>
</reference>
<dbReference type="InterPro" id="IPR036412">
    <property type="entry name" value="HAD-like_sf"/>
</dbReference>
<dbReference type="InterPro" id="IPR050155">
    <property type="entry name" value="HAD-like_hydrolase_sf"/>
</dbReference>
<dbReference type="NCBIfam" id="TIGR01549">
    <property type="entry name" value="HAD-SF-IA-v1"/>
    <property type="match status" value="1"/>
</dbReference>
<dbReference type="GO" id="GO:0006281">
    <property type="term" value="P:DNA repair"/>
    <property type="evidence" value="ECO:0007669"/>
    <property type="project" value="TreeGrafter"/>
</dbReference>
<comment type="caution">
    <text evidence="2">The sequence shown here is derived from an EMBL/GenBank/DDBJ whole genome shotgun (WGS) entry which is preliminary data.</text>
</comment>
<dbReference type="OrthoDB" id="115864at2157"/>
<dbReference type="SUPFAM" id="SSF56784">
    <property type="entry name" value="HAD-like"/>
    <property type="match status" value="1"/>
</dbReference>
<evidence type="ECO:0000313" key="2">
    <source>
        <dbReference type="EMBL" id="OLZ39183.1"/>
    </source>
</evidence>
<comment type="similarity">
    <text evidence="1">Belongs to the HAD-like hydrolase superfamily.</text>
</comment>
<gene>
    <name evidence="2" type="ORF">A6E15_17390</name>
</gene>
<dbReference type="InterPro" id="IPR023214">
    <property type="entry name" value="HAD_sf"/>
</dbReference>
<dbReference type="PANTHER" id="PTHR43434">
    <property type="entry name" value="PHOSPHOGLYCOLATE PHOSPHATASE"/>
    <property type="match status" value="1"/>
</dbReference>
<dbReference type="AlphaFoldDB" id="A0A1S8AQT3"/>
<dbReference type="RefSeq" id="WP_076148498.1">
    <property type="nucleotide sequence ID" value="NZ_LWLN01000002.1"/>
</dbReference>
<dbReference type="SFLD" id="SFLDG01129">
    <property type="entry name" value="C1.5:_HAD__Beta-PGM__Phosphata"/>
    <property type="match status" value="1"/>
</dbReference>
<dbReference type="Pfam" id="PF00702">
    <property type="entry name" value="Hydrolase"/>
    <property type="match status" value="1"/>
</dbReference>
<keyword evidence="2" id="KW-0378">Hydrolase</keyword>
<dbReference type="EMBL" id="LWLN01000002">
    <property type="protein sequence ID" value="OLZ39183.1"/>
    <property type="molecule type" value="Genomic_DNA"/>
</dbReference>
<evidence type="ECO:0000256" key="1">
    <source>
        <dbReference type="ARBA" id="ARBA00007958"/>
    </source>
</evidence>
<evidence type="ECO:0000313" key="3">
    <source>
        <dbReference type="Proteomes" id="UP000189370"/>
    </source>
</evidence>
<proteinExistence type="inferred from homology"/>
<dbReference type="PANTHER" id="PTHR43434:SF1">
    <property type="entry name" value="PHOSPHOGLYCOLATE PHOSPHATASE"/>
    <property type="match status" value="1"/>
</dbReference>
<dbReference type="Gene3D" id="3.40.50.1000">
    <property type="entry name" value="HAD superfamily/HAD-like"/>
    <property type="match status" value="1"/>
</dbReference>
<dbReference type="Proteomes" id="UP000189370">
    <property type="component" value="Unassembled WGS sequence"/>
</dbReference>
<sequence length="223" mass="24663">MSDRWADDYDAVVFDNDGVLVAPTEREVLVDAVVDSFRAFGVEIDRSVARRTVAEDTVPIEAAREHGLDPEAFWHHRELTASLAQQAHVRDGGKQVYDDVAALGQLDLPLGIVSNNQHATIEFLLAHYDLDGFRTAYGRQPTLAGAARRKPESDYLERALADLDASEALYVGDSEKDIVAARRADIDSVFLRRDHVADVALSVEPTAEVPDLRSLVEVLTEQR</sequence>
<name>A0A1S8AQT3_9EURY</name>
<dbReference type="SFLD" id="SFLDS00003">
    <property type="entry name" value="Haloacid_Dehalogenase"/>
    <property type="match status" value="1"/>
</dbReference>
<dbReference type="InterPro" id="IPR006439">
    <property type="entry name" value="HAD-SF_hydro_IA"/>
</dbReference>